<reference evidence="2" key="1">
    <citation type="journal article" date="2022" name="Mol. Ecol. Resour.">
        <title>The genomes of chicory, endive, great burdock and yacon provide insights into Asteraceae palaeo-polyploidization history and plant inulin production.</title>
        <authorList>
            <person name="Fan W."/>
            <person name="Wang S."/>
            <person name="Wang H."/>
            <person name="Wang A."/>
            <person name="Jiang F."/>
            <person name="Liu H."/>
            <person name="Zhao H."/>
            <person name="Xu D."/>
            <person name="Zhang Y."/>
        </authorList>
    </citation>
    <scope>NUCLEOTIDE SEQUENCE [LARGE SCALE GENOMIC DNA]</scope>
    <source>
        <strain evidence="2">cv. Yunnan</strain>
    </source>
</reference>
<gene>
    <name evidence="1" type="ORF">L1987_64723</name>
</gene>
<keyword evidence="2" id="KW-1185">Reference proteome</keyword>
<proteinExistence type="predicted"/>
<sequence length="206" mass="23428">MASTSSSIPTTRYDVFLSFRGEDTRHTFTDHLYQALIEAGLCTFRDNDEIDRGEELKPEIETAITRSRASIVVLSKNYANSRWCLDELCLILDHKKECNHFVLPIFYQVDPSNVRNQRGSYAIRRSIRAALTKGSIFTGFSNFLGTEAKEWSKWTKVNVRRWKEALTKVGNLSGMELSGWVSVDGDGRFKAMVLSIQTEKGFQDVA</sequence>
<evidence type="ECO:0000313" key="1">
    <source>
        <dbReference type="EMBL" id="KAI3724955.1"/>
    </source>
</evidence>
<accession>A0ACB9BSH8</accession>
<comment type="caution">
    <text evidence="1">The sequence shown here is derived from an EMBL/GenBank/DDBJ whole genome shotgun (WGS) entry which is preliminary data.</text>
</comment>
<organism evidence="1 2">
    <name type="scientific">Smallanthus sonchifolius</name>
    <dbReference type="NCBI Taxonomy" id="185202"/>
    <lineage>
        <taxon>Eukaryota</taxon>
        <taxon>Viridiplantae</taxon>
        <taxon>Streptophyta</taxon>
        <taxon>Embryophyta</taxon>
        <taxon>Tracheophyta</taxon>
        <taxon>Spermatophyta</taxon>
        <taxon>Magnoliopsida</taxon>
        <taxon>eudicotyledons</taxon>
        <taxon>Gunneridae</taxon>
        <taxon>Pentapetalae</taxon>
        <taxon>asterids</taxon>
        <taxon>campanulids</taxon>
        <taxon>Asterales</taxon>
        <taxon>Asteraceae</taxon>
        <taxon>Asteroideae</taxon>
        <taxon>Heliantheae alliance</taxon>
        <taxon>Millerieae</taxon>
        <taxon>Smallanthus</taxon>
    </lineage>
</organism>
<name>A0ACB9BSH8_9ASTR</name>
<reference evidence="1 2" key="2">
    <citation type="journal article" date="2022" name="Mol. Ecol. Resour.">
        <title>The genomes of chicory, endive, great burdock and yacon provide insights into Asteraceae paleo-polyploidization history and plant inulin production.</title>
        <authorList>
            <person name="Fan W."/>
            <person name="Wang S."/>
            <person name="Wang H."/>
            <person name="Wang A."/>
            <person name="Jiang F."/>
            <person name="Liu H."/>
            <person name="Zhao H."/>
            <person name="Xu D."/>
            <person name="Zhang Y."/>
        </authorList>
    </citation>
    <scope>NUCLEOTIDE SEQUENCE [LARGE SCALE GENOMIC DNA]</scope>
    <source>
        <strain evidence="2">cv. Yunnan</strain>
        <tissue evidence="1">Leaves</tissue>
    </source>
</reference>
<dbReference type="EMBL" id="CM042039">
    <property type="protein sequence ID" value="KAI3724955.1"/>
    <property type="molecule type" value="Genomic_DNA"/>
</dbReference>
<protein>
    <submittedName>
        <fullName evidence="1">Uncharacterized protein</fullName>
    </submittedName>
</protein>
<evidence type="ECO:0000313" key="2">
    <source>
        <dbReference type="Proteomes" id="UP001056120"/>
    </source>
</evidence>
<dbReference type="Proteomes" id="UP001056120">
    <property type="component" value="Linkage Group LG22"/>
</dbReference>